<dbReference type="AlphaFoldDB" id="K0R0U5"/>
<keyword evidence="3" id="KW-1185">Reference proteome</keyword>
<proteinExistence type="predicted"/>
<comment type="caution">
    <text evidence="2">The sequence shown here is derived from an EMBL/GenBank/DDBJ whole genome shotgun (WGS) entry which is preliminary data.</text>
</comment>
<feature type="non-terminal residue" evidence="2">
    <location>
        <position position="1"/>
    </location>
</feature>
<evidence type="ECO:0000256" key="1">
    <source>
        <dbReference type="SAM" id="MobiDB-lite"/>
    </source>
</evidence>
<dbReference type="EMBL" id="AGNL01049680">
    <property type="protein sequence ID" value="EJK44434.1"/>
    <property type="molecule type" value="Genomic_DNA"/>
</dbReference>
<feature type="compositionally biased region" description="Basic and acidic residues" evidence="1">
    <location>
        <begin position="274"/>
        <end position="310"/>
    </location>
</feature>
<protein>
    <submittedName>
        <fullName evidence="2">Uncharacterized protein</fullName>
    </submittedName>
</protein>
<evidence type="ECO:0000313" key="3">
    <source>
        <dbReference type="Proteomes" id="UP000266841"/>
    </source>
</evidence>
<feature type="compositionally biased region" description="Low complexity" evidence="1">
    <location>
        <begin position="61"/>
        <end position="74"/>
    </location>
</feature>
<feature type="region of interest" description="Disordered" evidence="1">
    <location>
        <begin position="270"/>
        <end position="394"/>
    </location>
</feature>
<feature type="region of interest" description="Disordered" evidence="1">
    <location>
        <begin position="61"/>
        <end position="93"/>
    </location>
</feature>
<sequence>RQDPAGQRHPVRVLLGHDPIRPVRRIEQRLPRQLVARGLPLDLQLPGRGAVEREPHVAGAAAVGGPEARPGVPGQSLGGPVRARRRGQGAGPVGQLDVARGVPAAGHAAEAGGPRLVLVRAPGPRRREAHGQPRPAPRGRGAADEILEMWDPRGSGGMQAVLPFDSVPKSEYYTSYRSHVVMGGFGAAFRHRGGAAVVPVRGVVRPFHAAVRRVRPARRGPVEPHRDAGVGARQRRQGARDRPGREGVLPEVPELRGNGRVLLRAGVQAGAEEDGPRVKDGVHEVLVRPPRDDRRNDEDDTRTPEAEQSRPRPPPPDAARPAEVHEIGHGASAIFRSSPPELAPLPAGPIDWRRPAQSRSDEVGFPGRPIRIHGPQRAGGIHMSGVEQTGRRRG</sequence>
<name>K0R0U5_THAOC</name>
<reference evidence="2 3" key="1">
    <citation type="journal article" date="2012" name="Genome Biol.">
        <title>Genome and low-iron response of an oceanic diatom adapted to chronic iron limitation.</title>
        <authorList>
            <person name="Lommer M."/>
            <person name="Specht M."/>
            <person name="Roy A.S."/>
            <person name="Kraemer L."/>
            <person name="Andreson R."/>
            <person name="Gutowska M.A."/>
            <person name="Wolf J."/>
            <person name="Bergner S.V."/>
            <person name="Schilhabel M.B."/>
            <person name="Klostermeier U.C."/>
            <person name="Beiko R.G."/>
            <person name="Rosenstiel P."/>
            <person name="Hippler M."/>
            <person name="Laroche J."/>
        </authorList>
    </citation>
    <scope>NUCLEOTIDE SEQUENCE [LARGE SCALE GENOMIC DNA]</scope>
    <source>
        <strain evidence="2 3">CCMP1005</strain>
    </source>
</reference>
<dbReference type="Proteomes" id="UP000266841">
    <property type="component" value="Unassembled WGS sequence"/>
</dbReference>
<accession>K0R0U5</accession>
<feature type="compositionally biased region" description="Basic and acidic residues" evidence="1">
    <location>
        <begin position="351"/>
        <end position="362"/>
    </location>
</feature>
<organism evidence="2 3">
    <name type="scientific">Thalassiosira oceanica</name>
    <name type="common">Marine diatom</name>
    <dbReference type="NCBI Taxonomy" id="159749"/>
    <lineage>
        <taxon>Eukaryota</taxon>
        <taxon>Sar</taxon>
        <taxon>Stramenopiles</taxon>
        <taxon>Ochrophyta</taxon>
        <taxon>Bacillariophyta</taxon>
        <taxon>Coscinodiscophyceae</taxon>
        <taxon>Thalassiosirophycidae</taxon>
        <taxon>Thalassiosirales</taxon>
        <taxon>Thalassiosiraceae</taxon>
        <taxon>Thalassiosira</taxon>
    </lineage>
</organism>
<feature type="region of interest" description="Disordered" evidence="1">
    <location>
        <begin position="216"/>
        <end position="253"/>
    </location>
</feature>
<evidence type="ECO:0000313" key="2">
    <source>
        <dbReference type="EMBL" id="EJK44434.1"/>
    </source>
</evidence>
<gene>
    <name evidence="2" type="ORF">THAOC_37025</name>
</gene>